<proteinExistence type="predicted"/>
<evidence type="ECO:0000313" key="1">
    <source>
        <dbReference type="EMBL" id="GAA2524198.1"/>
    </source>
</evidence>
<sequence length="372" mass="38977">MALAADAVPEPRPQHRVLVARRAATGPGLAARRASRRALAVRRAVTGPALAARRYAARPAPAVRWLIRPDPRCQWAPLLSSVMAHAWKCSGLRWSVEGPELVWDGGRRSVLARGRRVAFGVAEGGVRACAGARGHACPVGAVVAARSTGARCEECARLDRAHSVAADTLADDPRPYHVYLAWFGPGMLKVGITAVERGPARLLEQGAVCFSWLGAGPLMAARRTEELLRAALAVPDRIPYAEKRAVRAALPESAADRAGEIAEVHARAVALAGWPESLERRPLDVVDHLDVFGLAGVPAAVGEVTALAPGGVVGGELLAAAGPDLHLSTGAGVVVLDTRLMTGWELVPAPDGGLTVPVREFRAAAGVQDGLF</sequence>
<protein>
    <submittedName>
        <fullName evidence="1">DUF2797 domain-containing protein</fullName>
    </submittedName>
</protein>
<dbReference type="Proteomes" id="UP001501095">
    <property type="component" value="Unassembled WGS sequence"/>
</dbReference>
<name>A0ABN3NJN4_9ACTN</name>
<gene>
    <name evidence="1" type="ORF">GCM10010423_17010</name>
</gene>
<evidence type="ECO:0000313" key="2">
    <source>
        <dbReference type="Proteomes" id="UP001501095"/>
    </source>
</evidence>
<dbReference type="EMBL" id="BAAATM010000004">
    <property type="protein sequence ID" value="GAA2524198.1"/>
    <property type="molecule type" value="Genomic_DNA"/>
</dbReference>
<keyword evidence="2" id="KW-1185">Reference proteome</keyword>
<dbReference type="InterPro" id="IPR021246">
    <property type="entry name" value="DUF2797"/>
</dbReference>
<reference evidence="1 2" key="1">
    <citation type="journal article" date="2019" name="Int. J. Syst. Evol. Microbiol.">
        <title>The Global Catalogue of Microorganisms (GCM) 10K type strain sequencing project: providing services to taxonomists for standard genome sequencing and annotation.</title>
        <authorList>
            <consortium name="The Broad Institute Genomics Platform"/>
            <consortium name="The Broad Institute Genome Sequencing Center for Infectious Disease"/>
            <person name="Wu L."/>
            <person name="Ma J."/>
        </authorList>
    </citation>
    <scope>NUCLEOTIDE SEQUENCE [LARGE SCALE GENOMIC DNA]</scope>
    <source>
        <strain evidence="1 2">JCM 6924</strain>
    </source>
</reference>
<dbReference type="Pfam" id="PF10977">
    <property type="entry name" value="DUF2797"/>
    <property type="match status" value="1"/>
</dbReference>
<accession>A0ABN3NJN4</accession>
<organism evidence="1 2">
    <name type="scientific">Streptomyces levis</name>
    <dbReference type="NCBI Taxonomy" id="285566"/>
    <lineage>
        <taxon>Bacteria</taxon>
        <taxon>Bacillati</taxon>
        <taxon>Actinomycetota</taxon>
        <taxon>Actinomycetes</taxon>
        <taxon>Kitasatosporales</taxon>
        <taxon>Streptomycetaceae</taxon>
        <taxon>Streptomyces</taxon>
    </lineage>
</organism>
<comment type="caution">
    <text evidence="1">The sequence shown here is derived from an EMBL/GenBank/DDBJ whole genome shotgun (WGS) entry which is preliminary data.</text>
</comment>